<evidence type="ECO:0000313" key="3">
    <source>
        <dbReference type="Proteomes" id="UP000192333"/>
    </source>
</evidence>
<name>A0A1W2H3I4_9BACT</name>
<dbReference type="EMBL" id="LT838813">
    <property type="protein sequence ID" value="SMD43495.1"/>
    <property type="molecule type" value="Genomic_DNA"/>
</dbReference>
<sequence>MLNVRLDKELEEKLEFLSKKEGVSKSKIVKDALTAYLDKSKSSFSAFELGKDLFGIAEGEENLSSTFKEKIKEKLNAKFTH</sequence>
<dbReference type="STRING" id="758820.SAMN00777080_2088"/>
<evidence type="ECO:0000313" key="2">
    <source>
        <dbReference type="EMBL" id="SMD43495.1"/>
    </source>
</evidence>
<dbReference type="GO" id="GO:0006355">
    <property type="term" value="P:regulation of DNA-templated transcription"/>
    <property type="evidence" value="ECO:0007669"/>
    <property type="project" value="InterPro"/>
</dbReference>
<dbReference type="InterPro" id="IPR013321">
    <property type="entry name" value="Arc_rbn_hlx_hlx"/>
</dbReference>
<dbReference type="SUPFAM" id="SSF47598">
    <property type="entry name" value="Ribbon-helix-helix"/>
    <property type="match status" value="1"/>
</dbReference>
<evidence type="ECO:0000259" key="1">
    <source>
        <dbReference type="Pfam" id="PF01402"/>
    </source>
</evidence>
<accession>A0A1W2H3I4</accession>
<dbReference type="Pfam" id="PF01402">
    <property type="entry name" value="RHH_1"/>
    <property type="match status" value="1"/>
</dbReference>
<reference evidence="3" key="1">
    <citation type="submission" date="2017-04" db="EMBL/GenBank/DDBJ databases">
        <authorList>
            <person name="Varghese N."/>
            <person name="Submissions S."/>
        </authorList>
    </citation>
    <scope>NUCLEOTIDE SEQUENCE [LARGE SCALE GENOMIC DNA]</scope>
    <source>
        <strain evidence="3">DSM 16537</strain>
    </source>
</reference>
<dbReference type="AlphaFoldDB" id="A0A1W2H3I4"/>
<dbReference type="Proteomes" id="UP000192333">
    <property type="component" value="Chromosome I"/>
</dbReference>
<dbReference type="InterPro" id="IPR010985">
    <property type="entry name" value="Ribbon_hlx_hlx"/>
</dbReference>
<dbReference type="Gene3D" id="1.10.1220.10">
    <property type="entry name" value="Met repressor-like"/>
    <property type="match status" value="1"/>
</dbReference>
<proteinExistence type="predicted"/>
<gene>
    <name evidence="2" type="ORF">SAMN00777080_2088</name>
</gene>
<protein>
    <submittedName>
        <fullName evidence="2">Ribbon-helix-helix protein, copG family</fullName>
    </submittedName>
</protein>
<dbReference type="InterPro" id="IPR002145">
    <property type="entry name" value="CopG"/>
</dbReference>
<dbReference type="RefSeq" id="WP_172805195.1">
    <property type="nucleotide sequence ID" value="NZ_LT838813.1"/>
</dbReference>
<organism evidence="2 3">
    <name type="scientific">Aquiflexum balticum DSM 16537</name>
    <dbReference type="NCBI Taxonomy" id="758820"/>
    <lineage>
        <taxon>Bacteria</taxon>
        <taxon>Pseudomonadati</taxon>
        <taxon>Bacteroidota</taxon>
        <taxon>Cytophagia</taxon>
        <taxon>Cytophagales</taxon>
        <taxon>Cyclobacteriaceae</taxon>
        <taxon>Aquiflexum</taxon>
    </lineage>
</organism>
<feature type="domain" description="Ribbon-helix-helix protein CopG" evidence="1">
    <location>
        <begin position="2"/>
        <end position="39"/>
    </location>
</feature>
<keyword evidence="3" id="KW-1185">Reference proteome</keyword>